<organism evidence="2 3">
    <name type="scientific">Methylomicrobium album BG8</name>
    <dbReference type="NCBI Taxonomy" id="686340"/>
    <lineage>
        <taxon>Bacteria</taxon>
        <taxon>Pseudomonadati</taxon>
        <taxon>Pseudomonadota</taxon>
        <taxon>Gammaproteobacteria</taxon>
        <taxon>Methylococcales</taxon>
        <taxon>Methylococcaceae</taxon>
        <taxon>Methylomicrobium</taxon>
    </lineage>
</organism>
<dbReference type="Gene3D" id="3.40.390.10">
    <property type="entry name" value="Collagenase (Catalytic Domain)"/>
    <property type="match status" value="1"/>
</dbReference>
<keyword evidence="3" id="KW-1185">Reference proteome</keyword>
<evidence type="ECO:0000313" key="2">
    <source>
        <dbReference type="EMBL" id="EIC30778.1"/>
    </source>
</evidence>
<dbReference type="InterPro" id="IPR029463">
    <property type="entry name" value="Lys_MEP"/>
</dbReference>
<gene>
    <name evidence="2" type="ORF">Metal_3100</name>
</gene>
<evidence type="ECO:0000313" key="3">
    <source>
        <dbReference type="Proteomes" id="UP000005090"/>
    </source>
</evidence>
<feature type="domain" description="Lysine-specific metallo-endopeptidase" evidence="1">
    <location>
        <begin position="169"/>
        <end position="212"/>
    </location>
</feature>
<evidence type="ECO:0000259" key="1">
    <source>
        <dbReference type="Pfam" id="PF14521"/>
    </source>
</evidence>
<dbReference type="eggNOG" id="ENOG5031NEG">
    <property type="taxonomic scope" value="Bacteria"/>
</dbReference>
<proteinExistence type="predicted"/>
<dbReference type="SUPFAM" id="SSF55486">
    <property type="entry name" value="Metalloproteases ('zincins'), catalytic domain"/>
    <property type="match status" value="1"/>
</dbReference>
<dbReference type="RefSeq" id="WP_005373602.1">
    <property type="nucleotide sequence ID" value="NZ_CM001475.1"/>
</dbReference>
<dbReference type="AlphaFoldDB" id="H8GN64"/>
<accession>H8GN64</accession>
<sequence>MAKKHLNKKELVHPCLLIKYSDQNKPDKATKKKLVEAVKLSAEIMRATVWKMDRVVFFQRPETYLTDIVTEHFHLGQPGETKFQRLRYLNKIRACMLSTSFHINTGMYLLDIDGGNRKTMGGSPLSAQDVIDMPYIEGYVSTRKALFLELAGPVHVAFDLAKQYSSRGLARLIIHEATHSYWHTDDVFYGHEGGYATMTPDESVRNADSFAYAALSIHAKQVQTWATLDANGDH</sequence>
<reference evidence="2 3" key="1">
    <citation type="journal article" date="2013" name="Genome Announc.">
        <title>Genome Sequence of the Obligate Gammaproteobacterial Methanotroph Methylomicrobium album Strain BG8.</title>
        <authorList>
            <person name="Kits K.D."/>
            <person name="Kalyuzhnaya M.G."/>
            <person name="Klotz M.G."/>
            <person name="Jetten M.S."/>
            <person name="Op den Camp H.J."/>
            <person name="Vuilleumier S."/>
            <person name="Bringel F."/>
            <person name="Dispirito A.A."/>
            <person name="Murrell J.C."/>
            <person name="Bruce D."/>
            <person name="Cheng J.F."/>
            <person name="Copeland A."/>
            <person name="Goodwin L."/>
            <person name="Hauser L."/>
            <person name="Lajus A."/>
            <person name="Land M.L."/>
            <person name="Lapidus A."/>
            <person name="Lucas S."/>
            <person name="Medigue C."/>
            <person name="Pitluck S."/>
            <person name="Woyke T."/>
            <person name="Zeytun A."/>
            <person name="Stein L.Y."/>
        </authorList>
    </citation>
    <scope>NUCLEOTIDE SEQUENCE [LARGE SCALE GENOMIC DNA]</scope>
    <source>
        <strain evidence="2 3">BG8</strain>
    </source>
</reference>
<protein>
    <recommendedName>
        <fullName evidence="1">Lysine-specific metallo-endopeptidase domain-containing protein</fullName>
    </recommendedName>
</protein>
<name>H8GN64_METAL</name>
<dbReference type="InterPro" id="IPR024079">
    <property type="entry name" value="MetalloPept_cat_dom_sf"/>
</dbReference>
<dbReference type="Pfam" id="PF14521">
    <property type="entry name" value="Aspzincin_M35"/>
    <property type="match status" value="1"/>
</dbReference>
<dbReference type="Proteomes" id="UP000005090">
    <property type="component" value="Chromosome"/>
</dbReference>
<dbReference type="HOGENOM" id="CLU_1183919_0_0_6"/>
<dbReference type="EMBL" id="CM001475">
    <property type="protein sequence ID" value="EIC30778.1"/>
    <property type="molecule type" value="Genomic_DNA"/>
</dbReference>
<dbReference type="GO" id="GO:0004222">
    <property type="term" value="F:metalloendopeptidase activity"/>
    <property type="evidence" value="ECO:0007669"/>
    <property type="project" value="InterPro"/>
</dbReference>